<reference evidence="13 14" key="1">
    <citation type="journal article" date="2004" name="Science">
        <title>The Ashbya gossypii genome as a tool for mapping the ancient Saccharomyces cerevisiae genome.</title>
        <authorList>
            <person name="Dietrich F.S."/>
            <person name="Voegeli S."/>
            <person name="Brachat S."/>
            <person name="Lerch A."/>
            <person name="Gates K."/>
            <person name="Steiner S."/>
            <person name="Mohr C."/>
            <person name="Pohlmann R."/>
            <person name="Luedi P."/>
            <person name="Choi S."/>
            <person name="Wing R.A."/>
            <person name="Flavier A."/>
            <person name="Gaffney T.D."/>
            <person name="Philippsen P."/>
        </authorList>
    </citation>
    <scope>NUCLEOTIDE SEQUENCE [LARGE SCALE GENOMIC DNA]</scope>
    <source>
        <strain evidence="14">ATCC 10895 / CBS 109.51 / FGSC 9923 / NRRL Y-1056</strain>
    </source>
</reference>
<dbReference type="GO" id="GO:0006508">
    <property type="term" value="P:proteolysis"/>
    <property type="evidence" value="ECO:0000318"/>
    <property type="project" value="GO_Central"/>
</dbReference>
<keyword evidence="6 9" id="KW-0378">Hydrolase</keyword>
<feature type="region of interest" description="Disordered" evidence="10">
    <location>
        <begin position="180"/>
        <end position="199"/>
    </location>
</feature>
<evidence type="ECO:0000256" key="1">
    <source>
        <dbReference type="ARBA" id="ARBA00001947"/>
    </source>
</evidence>
<dbReference type="Proteomes" id="UP000000591">
    <property type="component" value="Chromosome I"/>
</dbReference>
<dbReference type="InterPro" id="IPR007484">
    <property type="entry name" value="Peptidase_M28"/>
</dbReference>
<evidence type="ECO:0000256" key="5">
    <source>
        <dbReference type="ARBA" id="ARBA00022729"/>
    </source>
</evidence>
<keyword evidence="3 9" id="KW-0645">Protease</keyword>
<dbReference type="GO" id="GO:0004177">
    <property type="term" value="F:aminopeptidase activity"/>
    <property type="evidence" value="ECO:0007669"/>
    <property type="project" value="UniProtKB-KW"/>
</dbReference>
<dbReference type="InParanoid" id="Q75EF2"/>
<feature type="chain" id="PRO_5013175480" description="Peptide hydrolase" evidence="11">
    <location>
        <begin position="16"/>
        <end position="375"/>
    </location>
</feature>
<dbReference type="STRING" id="284811.Q75EF2"/>
<dbReference type="OrthoDB" id="2214at2759"/>
<keyword evidence="14" id="KW-1185">Reference proteome</keyword>
<dbReference type="EC" id="3.4.-.-" evidence="9"/>
<dbReference type="FunCoup" id="Q75EF2">
    <property type="interactions" value="28"/>
</dbReference>
<dbReference type="eggNOG" id="KOG2195">
    <property type="taxonomic scope" value="Eukaryota"/>
</dbReference>
<sequence length="375" mass="41243">MKLALILTAIGAASALPLEGRRRLQFNETYIADVTEEEKLAYALSGKSFFDITGLKQTQQLHGVSGLARSSSAAPGRQYEYPANLTHVSEVNSIIGGIDTKYMYDKLDKFSSFFTRYYTSPTGAQSARWLFDTLKTATAPISGKVILRQFKHDWDQFSIIVSIPGSARPDKIVAFGAHQDSIAGPDPATTRSPGADDDGSGVITNLEALRLYAKYIADTGKWPENTIEFHFYSAEEVGLLGSLQIMTEYHDDPKKNVVAFFQHDMTGYVKNAADAHIGVIVDYTDHNLTTFMEKLIGQYLTIPGRVTKCGYACSDHASATKQGFPSAFAFESVFEDSSEFIHSPQDTIDRVNITHMAEFSKLAIGAVVELSDWVA</sequence>
<dbReference type="GO" id="GO:0008235">
    <property type="term" value="F:metalloexopeptidase activity"/>
    <property type="evidence" value="ECO:0007669"/>
    <property type="project" value="InterPro"/>
</dbReference>
<accession>Q75EF2</accession>
<evidence type="ECO:0000256" key="3">
    <source>
        <dbReference type="ARBA" id="ARBA00022670"/>
    </source>
</evidence>
<evidence type="ECO:0000256" key="4">
    <source>
        <dbReference type="ARBA" id="ARBA00022723"/>
    </source>
</evidence>
<evidence type="ECO:0000256" key="7">
    <source>
        <dbReference type="ARBA" id="ARBA00022833"/>
    </source>
</evidence>
<evidence type="ECO:0000256" key="10">
    <source>
        <dbReference type="SAM" id="MobiDB-lite"/>
    </source>
</evidence>
<dbReference type="EMBL" id="AE016814">
    <property type="protein sequence ID" value="AAS50495.1"/>
    <property type="molecule type" value="Genomic_DNA"/>
</dbReference>
<dbReference type="InterPro" id="IPR045175">
    <property type="entry name" value="M28_fam"/>
</dbReference>
<protein>
    <recommendedName>
        <fullName evidence="9">Peptide hydrolase</fullName>
        <ecNumber evidence="9">3.4.-.-</ecNumber>
    </recommendedName>
</protein>
<comment type="cofactor">
    <cofactor evidence="1">
        <name>Zn(2+)</name>
        <dbReference type="ChEBI" id="CHEBI:29105"/>
    </cofactor>
</comment>
<feature type="domain" description="Peptidase M28" evidence="12">
    <location>
        <begin position="159"/>
        <end position="364"/>
    </location>
</feature>
<dbReference type="Pfam" id="PF04389">
    <property type="entry name" value="Peptidase_M28"/>
    <property type="match status" value="1"/>
</dbReference>
<dbReference type="FunFam" id="3.40.630.10:FF:000042">
    <property type="entry name" value="Peptide hydrolase"/>
    <property type="match status" value="1"/>
</dbReference>
<dbReference type="RefSeq" id="NP_982671.1">
    <property type="nucleotide sequence ID" value="NM_208024.1"/>
</dbReference>
<dbReference type="Gene3D" id="3.40.630.10">
    <property type="entry name" value="Zn peptidases"/>
    <property type="match status" value="1"/>
</dbReference>
<dbReference type="SUPFAM" id="SSF53187">
    <property type="entry name" value="Zn-dependent exopeptidases"/>
    <property type="match status" value="1"/>
</dbReference>
<dbReference type="MEROPS" id="M28.006"/>
<evidence type="ECO:0000256" key="9">
    <source>
        <dbReference type="RuleBase" id="RU361240"/>
    </source>
</evidence>
<evidence type="ECO:0000256" key="6">
    <source>
        <dbReference type="ARBA" id="ARBA00022801"/>
    </source>
</evidence>
<name>Q75EF2_EREGS</name>
<keyword evidence="2" id="KW-0031">Aminopeptidase</keyword>
<dbReference type="PANTHER" id="PTHR12147:SF56">
    <property type="entry name" value="AMINOPEPTIDASE YDR415C-RELATED"/>
    <property type="match status" value="1"/>
</dbReference>
<gene>
    <name evidence="13" type="ORF">AGOS_AAR129C</name>
</gene>
<dbReference type="GO" id="GO:0046872">
    <property type="term" value="F:metal ion binding"/>
    <property type="evidence" value="ECO:0007669"/>
    <property type="project" value="UniProtKB-KW"/>
</dbReference>
<reference evidence="14" key="2">
    <citation type="journal article" date="2013" name="G3 (Bethesda)">
        <title>Genomes of Ashbya fungi isolated from insects reveal four mating-type loci, numerous translocations, lack of transposons, and distinct gene duplications.</title>
        <authorList>
            <person name="Dietrich F.S."/>
            <person name="Voegeli S."/>
            <person name="Kuo S."/>
            <person name="Philippsen P."/>
        </authorList>
    </citation>
    <scope>GENOME REANNOTATION</scope>
    <source>
        <strain evidence="14">ATCC 10895 / CBS 109.51 / FGSC 9923 / NRRL Y-1056</strain>
    </source>
</reference>
<dbReference type="OMA" id="WPENTIE"/>
<organism evidence="13 14">
    <name type="scientific">Eremothecium gossypii (strain ATCC 10895 / CBS 109.51 / FGSC 9923 / NRRL Y-1056)</name>
    <name type="common">Yeast</name>
    <name type="synonym">Ashbya gossypii</name>
    <dbReference type="NCBI Taxonomy" id="284811"/>
    <lineage>
        <taxon>Eukaryota</taxon>
        <taxon>Fungi</taxon>
        <taxon>Dikarya</taxon>
        <taxon>Ascomycota</taxon>
        <taxon>Saccharomycotina</taxon>
        <taxon>Saccharomycetes</taxon>
        <taxon>Saccharomycetales</taxon>
        <taxon>Saccharomycetaceae</taxon>
        <taxon>Eremothecium</taxon>
    </lineage>
</organism>
<dbReference type="AlphaFoldDB" id="Q75EF2"/>
<evidence type="ECO:0000256" key="2">
    <source>
        <dbReference type="ARBA" id="ARBA00022438"/>
    </source>
</evidence>
<evidence type="ECO:0000259" key="12">
    <source>
        <dbReference type="Pfam" id="PF04389"/>
    </source>
</evidence>
<keyword evidence="4 9" id="KW-0479">Metal-binding</keyword>
<keyword evidence="5 11" id="KW-0732">Signal</keyword>
<evidence type="ECO:0000313" key="13">
    <source>
        <dbReference type="EMBL" id="AAS50495.1"/>
    </source>
</evidence>
<dbReference type="HOGENOM" id="CLU_025866_0_0_1"/>
<comment type="similarity">
    <text evidence="8">Belongs to the peptidase M28 family. M28E subfamily.</text>
</comment>
<dbReference type="KEGG" id="ago:AGOS_AAR129C"/>
<dbReference type="PANTHER" id="PTHR12147">
    <property type="entry name" value="METALLOPEPTIDASE M28 FAMILY MEMBER"/>
    <property type="match status" value="1"/>
</dbReference>
<evidence type="ECO:0000313" key="14">
    <source>
        <dbReference type="Proteomes" id="UP000000591"/>
    </source>
</evidence>
<evidence type="ECO:0000256" key="11">
    <source>
        <dbReference type="SAM" id="SignalP"/>
    </source>
</evidence>
<dbReference type="CDD" id="cd03879">
    <property type="entry name" value="M28_AAP"/>
    <property type="match status" value="1"/>
</dbReference>
<evidence type="ECO:0000256" key="8">
    <source>
        <dbReference type="ARBA" id="ARBA00043962"/>
    </source>
</evidence>
<keyword evidence="7 9" id="KW-0862">Zinc</keyword>
<dbReference type="GeneID" id="4618612"/>
<proteinExistence type="inferred from homology"/>
<feature type="signal peptide" evidence="11">
    <location>
        <begin position="1"/>
        <end position="15"/>
    </location>
</feature>